<dbReference type="PIRSF" id="PIRSF028177">
    <property type="entry name" value="Polyketide_synth_Omtfrase_TcmP"/>
    <property type="match status" value="1"/>
</dbReference>
<dbReference type="AlphaFoldDB" id="A0A7Y6IC09"/>
<dbReference type="InterPro" id="IPR029063">
    <property type="entry name" value="SAM-dependent_MTases_sf"/>
</dbReference>
<name>A0A7Y6IC09_9ACTN</name>
<dbReference type="PANTHER" id="PTHR43619">
    <property type="entry name" value="S-ADENOSYL-L-METHIONINE-DEPENDENT METHYLTRANSFERASE YKTD-RELATED"/>
    <property type="match status" value="1"/>
</dbReference>
<dbReference type="RefSeq" id="WP_175591577.1">
    <property type="nucleotide sequence ID" value="NZ_JABWGN010000008.1"/>
</dbReference>
<dbReference type="Proteomes" id="UP000586042">
    <property type="component" value="Unassembled WGS sequence"/>
</dbReference>
<sequence length="269" mass="30817">MNGAKVDVRKVAGEGVTWTLLATLYLRAWESRLPEPILGDRYAAGAVERIDYDFAALRRRIRPASNQFLVALRARQLDDWSRAFLARHPNAVVLQLGCGMDSRMLRLDPLGKLRWFDVDVPHVIELRRRIYPERGRYTMVGASVTDDGWLEAIPADRPVLVVAEGVLPYLTADEVRTLLARLTGHFTAGGELVFDASAPWVARVAEDFRWAPRDAREIERWIPGLTCADATPFTTHHRRIPVRRYRALYRLIHAVPALRNAYREFRFTF</sequence>
<dbReference type="InterPro" id="IPR007213">
    <property type="entry name" value="Ppm1/Ppm2/Tcmp"/>
</dbReference>
<keyword evidence="4" id="KW-1185">Reference proteome</keyword>
<dbReference type="InterPro" id="IPR016874">
    <property type="entry name" value="TcmP-like"/>
</dbReference>
<dbReference type="PANTHER" id="PTHR43619:SF2">
    <property type="entry name" value="S-ADENOSYL-L-METHIONINE-DEPENDENT METHYLTRANSFERASES SUPERFAMILY PROTEIN"/>
    <property type="match status" value="1"/>
</dbReference>
<reference evidence="3 4" key="1">
    <citation type="submission" date="2020-06" db="EMBL/GenBank/DDBJ databases">
        <title>Nonomuraea sp. SMC257, a novel actinomycete isolated from soil.</title>
        <authorList>
            <person name="Chanama M."/>
        </authorList>
    </citation>
    <scope>NUCLEOTIDE SEQUENCE [LARGE SCALE GENOMIC DNA]</scope>
    <source>
        <strain evidence="3 4">SMC257</strain>
    </source>
</reference>
<dbReference type="GO" id="GO:0008168">
    <property type="term" value="F:methyltransferase activity"/>
    <property type="evidence" value="ECO:0007669"/>
    <property type="project" value="UniProtKB-KW"/>
</dbReference>
<protein>
    <submittedName>
        <fullName evidence="3">Class I SAM-dependent methyltransferase</fullName>
    </submittedName>
</protein>
<dbReference type="EMBL" id="JABWGN010000008">
    <property type="protein sequence ID" value="NUW34134.1"/>
    <property type="molecule type" value="Genomic_DNA"/>
</dbReference>
<evidence type="ECO:0000313" key="4">
    <source>
        <dbReference type="Proteomes" id="UP000586042"/>
    </source>
</evidence>
<dbReference type="SUPFAM" id="SSF53335">
    <property type="entry name" value="S-adenosyl-L-methionine-dependent methyltransferases"/>
    <property type="match status" value="1"/>
</dbReference>
<gene>
    <name evidence="3" type="ORF">HTZ77_22240</name>
</gene>
<dbReference type="Gene3D" id="3.40.50.150">
    <property type="entry name" value="Vaccinia Virus protein VP39"/>
    <property type="match status" value="1"/>
</dbReference>
<accession>A0A7Y6IC09</accession>
<organism evidence="3 4">
    <name type="scientific">Nonomuraea montanisoli</name>
    <dbReference type="NCBI Taxonomy" id="2741721"/>
    <lineage>
        <taxon>Bacteria</taxon>
        <taxon>Bacillati</taxon>
        <taxon>Actinomycetota</taxon>
        <taxon>Actinomycetes</taxon>
        <taxon>Streptosporangiales</taxon>
        <taxon>Streptosporangiaceae</taxon>
        <taxon>Nonomuraea</taxon>
    </lineage>
</organism>
<evidence type="ECO:0000313" key="3">
    <source>
        <dbReference type="EMBL" id="NUW34134.1"/>
    </source>
</evidence>
<proteinExistence type="predicted"/>
<keyword evidence="2 3" id="KW-0808">Transferase</keyword>
<evidence type="ECO:0000256" key="2">
    <source>
        <dbReference type="ARBA" id="ARBA00022679"/>
    </source>
</evidence>
<evidence type="ECO:0000256" key="1">
    <source>
        <dbReference type="ARBA" id="ARBA00022603"/>
    </source>
</evidence>
<keyword evidence="1 3" id="KW-0489">Methyltransferase</keyword>
<dbReference type="GO" id="GO:0032259">
    <property type="term" value="P:methylation"/>
    <property type="evidence" value="ECO:0007669"/>
    <property type="project" value="UniProtKB-KW"/>
</dbReference>
<dbReference type="Pfam" id="PF04072">
    <property type="entry name" value="LCM"/>
    <property type="match status" value="1"/>
</dbReference>
<comment type="caution">
    <text evidence="3">The sequence shown here is derived from an EMBL/GenBank/DDBJ whole genome shotgun (WGS) entry which is preliminary data.</text>
</comment>